<feature type="binding site" description="axial binding residue" evidence="5">
    <location>
        <position position="483"/>
    </location>
    <ligand>
        <name>heme</name>
        <dbReference type="ChEBI" id="CHEBI:30413"/>
    </ligand>
    <ligandPart>
        <name>Fe</name>
        <dbReference type="ChEBI" id="CHEBI:18248"/>
    </ligandPart>
</feature>
<dbReference type="InterPro" id="IPR001128">
    <property type="entry name" value="Cyt_P450"/>
</dbReference>
<dbReference type="EMBL" id="CP069024">
    <property type="protein sequence ID" value="QRC93017.1"/>
    <property type="molecule type" value="Genomic_DNA"/>
</dbReference>
<dbReference type="Gene3D" id="1.10.630.10">
    <property type="entry name" value="Cytochrome P450"/>
    <property type="match status" value="1"/>
</dbReference>
<dbReference type="Pfam" id="PF00067">
    <property type="entry name" value="p450"/>
    <property type="match status" value="1"/>
</dbReference>
<keyword evidence="4 5" id="KW-0408">Iron</keyword>
<dbReference type="GO" id="GO:0004497">
    <property type="term" value="F:monooxygenase activity"/>
    <property type="evidence" value="ECO:0007669"/>
    <property type="project" value="InterPro"/>
</dbReference>
<comment type="cofactor">
    <cofactor evidence="1 5">
        <name>heme</name>
        <dbReference type="ChEBI" id="CHEBI:30413"/>
    </cofactor>
</comment>
<evidence type="ECO:0000256" key="4">
    <source>
        <dbReference type="ARBA" id="ARBA00023004"/>
    </source>
</evidence>
<name>A0A7U2EUD7_PHANO</name>
<evidence type="ECO:0008006" key="9">
    <source>
        <dbReference type="Google" id="ProtNLM"/>
    </source>
</evidence>
<dbReference type="SUPFAM" id="SSF48264">
    <property type="entry name" value="Cytochrome P450"/>
    <property type="match status" value="1"/>
</dbReference>
<dbReference type="PANTHER" id="PTHR24305">
    <property type="entry name" value="CYTOCHROME P450"/>
    <property type="match status" value="1"/>
</dbReference>
<dbReference type="GO" id="GO:0005506">
    <property type="term" value="F:iron ion binding"/>
    <property type="evidence" value="ECO:0007669"/>
    <property type="project" value="InterPro"/>
</dbReference>
<dbReference type="PRINTS" id="PR00385">
    <property type="entry name" value="P450"/>
</dbReference>
<dbReference type="KEGG" id="pno:SNOG_07935"/>
<sequence>MDFQRLTTQVLGFTHKARLQHINMLALITFAWPLYAAIVGFKLCLLMPLLWRWNFPLAQIPGPSVAAWTRLWWIKALYSGRSAQILVDLNRLHGKHSPVVRIGPKTLVISDPSTIRRVLGVNSPYLRGPWFDSLRTNPHTTSVVSERESKKHQAKRQILAPGLSGKDVAGAESVVDMHIGDWMRTLFIKSDMKGEGNIEINLSKVAPFLSLDIITHLCLGQSFNNVKSDSDNYGLLEALSTGMIAQQYIASLLELKTALFWLGSLPYLRGRLFPTTKSPTGIGQVMRIIQEKVQQKLRNTATNDKRLPMADMLDSFLSRGLNPEEASSEILVVLFSAVGATSYTMQGIIHSVISNPNICHQLQHEIDIMVEEQGISTTECAVDAIIKTMPYLQACISEGLRMYPAITQLRERVVPPEGDNIHGHYVPGGTFIALNGLASHLDPIYGNKLDTFRPERWLDEDKVLLARMQRNLDLTFGYGSSKCLGENLARMELNKVIFELFRRYDVEVSNTERPWSYRGDFVLADFNVLLKGRMSMAHDPVNLAP</sequence>
<accession>A0A7U2EUD7</accession>
<dbReference type="Proteomes" id="UP000663193">
    <property type="component" value="Chromosome 2"/>
</dbReference>
<evidence type="ECO:0000256" key="5">
    <source>
        <dbReference type="PIRSR" id="PIRSR602401-1"/>
    </source>
</evidence>
<dbReference type="GO" id="GO:0020037">
    <property type="term" value="F:heme binding"/>
    <property type="evidence" value="ECO:0007669"/>
    <property type="project" value="InterPro"/>
</dbReference>
<dbReference type="OMA" id="TRLWLCK"/>
<dbReference type="RefSeq" id="XP_001798261.1">
    <property type="nucleotide sequence ID" value="XM_001798209.1"/>
</dbReference>
<dbReference type="PANTHER" id="PTHR24305:SF232">
    <property type="entry name" value="P450, PUTATIVE (EUROFUNG)-RELATED"/>
    <property type="match status" value="1"/>
</dbReference>
<protein>
    <recommendedName>
        <fullName evidence="9">Cytochrome P450</fullName>
    </recommendedName>
</protein>
<dbReference type="OrthoDB" id="3934656at2759"/>
<evidence type="ECO:0000313" key="8">
    <source>
        <dbReference type="Proteomes" id="UP000663193"/>
    </source>
</evidence>
<dbReference type="InterPro" id="IPR050121">
    <property type="entry name" value="Cytochrome_P450_monoxygenase"/>
</dbReference>
<keyword evidence="6" id="KW-0472">Membrane</keyword>
<gene>
    <name evidence="7" type="ORF">JI435_079350</name>
</gene>
<evidence type="ECO:0000256" key="6">
    <source>
        <dbReference type="SAM" id="Phobius"/>
    </source>
</evidence>
<dbReference type="VEuPathDB" id="FungiDB:JI435_079350"/>
<keyword evidence="5" id="KW-0349">Heme</keyword>
<dbReference type="InterPro" id="IPR002401">
    <property type="entry name" value="Cyt_P450_E_grp-I"/>
</dbReference>
<dbReference type="CDD" id="cd11060">
    <property type="entry name" value="CYP57A1-like"/>
    <property type="match status" value="1"/>
</dbReference>
<feature type="transmembrane region" description="Helical" evidence="6">
    <location>
        <begin position="25"/>
        <end position="51"/>
    </location>
</feature>
<keyword evidence="6" id="KW-0812">Transmembrane</keyword>
<keyword evidence="6" id="KW-1133">Transmembrane helix</keyword>
<evidence type="ECO:0000256" key="3">
    <source>
        <dbReference type="ARBA" id="ARBA00022723"/>
    </source>
</evidence>
<keyword evidence="3 5" id="KW-0479">Metal-binding</keyword>
<proteinExistence type="inferred from homology"/>
<keyword evidence="8" id="KW-1185">Reference proteome</keyword>
<dbReference type="AlphaFoldDB" id="A0A7U2EUD7"/>
<dbReference type="GO" id="GO:0016705">
    <property type="term" value="F:oxidoreductase activity, acting on paired donors, with incorporation or reduction of molecular oxygen"/>
    <property type="evidence" value="ECO:0007669"/>
    <property type="project" value="InterPro"/>
</dbReference>
<organism evidence="7 8">
    <name type="scientific">Phaeosphaeria nodorum (strain SN15 / ATCC MYA-4574 / FGSC 10173)</name>
    <name type="common">Glume blotch fungus</name>
    <name type="synonym">Parastagonospora nodorum</name>
    <dbReference type="NCBI Taxonomy" id="321614"/>
    <lineage>
        <taxon>Eukaryota</taxon>
        <taxon>Fungi</taxon>
        <taxon>Dikarya</taxon>
        <taxon>Ascomycota</taxon>
        <taxon>Pezizomycotina</taxon>
        <taxon>Dothideomycetes</taxon>
        <taxon>Pleosporomycetidae</taxon>
        <taxon>Pleosporales</taxon>
        <taxon>Pleosporineae</taxon>
        <taxon>Phaeosphaeriaceae</taxon>
        <taxon>Parastagonospora</taxon>
    </lineage>
</organism>
<dbReference type="PRINTS" id="PR00463">
    <property type="entry name" value="EP450I"/>
</dbReference>
<comment type="similarity">
    <text evidence="2">Belongs to the cytochrome P450 family.</text>
</comment>
<reference evidence="8" key="1">
    <citation type="journal article" date="2021" name="BMC Genomics">
        <title>Chromosome-level genome assembly and manually-curated proteome of model necrotroph Parastagonospora nodorum Sn15 reveals a genome-wide trove of candidate effector homologs, and redundancy of virulence-related functions within an accessory chromosome.</title>
        <authorList>
            <person name="Bertazzoni S."/>
            <person name="Jones D.A.B."/>
            <person name="Phan H.T."/>
            <person name="Tan K.-C."/>
            <person name="Hane J.K."/>
        </authorList>
    </citation>
    <scope>NUCLEOTIDE SEQUENCE [LARGE SCALE GENOMIC DNA]</scope>
    <source>
        <strain evidence="8">SN15 / ATCC MYA-4574 / FGSC 10173)</strain>
    </source>
</reference>
<evidence type="ECO:0000256" key="1">
    <source>
        <dbReference type="ARBA" id="ARBA00001971"/>
    </source>
</evidence>
<evidence type="ECO:0000256" key="2">
    <source>
        <dbReference type="ARBA" id="ARBA00010617"/>
    </source>
</evidence>
<evidence type="ECO:0000313" key="7">
    <source>
        <dbReference type="EMBL" id="QRC93017.1"/>
    </source>
</evidence>
<dbReference type="InterPro" id="IPR036396">
    <property type="entry name" value="Cyt_P450_sf"/>
</dbReference>